<protein>
    <submittedName>
        <fullName evidence="2">Uncharacterized protein</fullName>
    </submittedName>
</protein>
<keyword evidence="3" id="KW-1185">Reference proteome</keyword>
<organism evidence="2 3">
    <name type="scientific">Marivivens niveibacter</name>
    <dbReference type="NCBI Taxonomy" id="1930667"/>
    <lineage>
        <taxon>Bacteria</taxon>
        <taxon>Pseudomonadati</taxon>
        <taxon>Pseudomonadota</taxon>
        <taxon>Alphaproteobacteria</taxon>
        <taxon>Rhodobacterales</taxon>
        <taxon>Paracoccaceae</taxon>
        <taxon>Marivivens group</taxon>
        <taxon>Marivivens</taxon>
    </lineage>
</organism>
<accession>A0A251WYD3</accession>
<feature type="chain" id="PRO_5013372786" evidence="1">
    <location>
        <begin position="18"/>
        <end position="152"/>
    </location>
</feature>
<dbReference type="OrthoDB" id="7862810at2"/>
<feature type="signal peptide" evidence="1">
    <location>
        <begin position="1"/>
        <end position="17"/>
    </location>
</feature>
<gene>
    <name evidence="2" type="ORF">BVC71_06290</name>
</gene>
<evidence type="ECO:0000313" key="2">
    <source>
        <dbReference type="EMBL" id="OUD09457.1"/>
    </source>
</evidence>
<sequence length="152" mass="16351">MIRFAAAFGLIAAPAAAVTVDDCLDHRSDAAAIMEPWDDNTATYANDRIRIAVMDGIEPAAGALHIMVLSPPFDELGSRQCKIISYDEHQGFAAIWFNERSADYNPATGLTVTLPVQFWLPDLSFTNSAQLAITINQSTGDVTTDFTVGGAE</sequence>
<comment type="caution">
    <text evidence="2">The sequence shown here is derived from an EMBL/GenBank/DDBJ whole genome shotgun (WGS) entry which is preliminary data.</text>
</comment>
<proteinExistence type="predicted"/>
<keyword evidence="1" id="KW-0732">Signal</keyword>
<reference evidence="2 3" key="1">
    <citation type="submission" date="2016-12" db="EMBL/GenBank/DDBJ databases">
        <title>The draft genome sequence of HSLHS2.</title>
        <authorList>
            <person name="Hu D."/>
            <person name="Wang L."/>
            <person name="Shao Z."/>
        </authorList>
    </citation>
    <scope>NUCLEOTIDE SEQUENCE [LARGE SCALE GENOMIC DNA]</scope>
    <source>
        <strain evidence="2">MCCC 1A06712</strain>
    </source>
</reference>
<evidence type="ECO:0000313" key="3">
    <source>
        <dbReference type="Proteomes" id="UP000194664"/>
    </source>
</evidence>
<dbReference type="RefSeq" id="WP_086450804.1">
    <property type="nucleotide sequence ID" value="NZ_MSPP01000002.1"/>
</dbReference>
<dbReference type="EMBL" id="MSPP01000002">
    <property type="protein sequence ID" value="OUD09457.1"/>
    <property type="molecule type" value="Genomic_DNA"/>
</dbReference>
<dbReference type="AlphaFoldDB" id="A0A251WYD3"/>
<evidence type="ECO:0000256" key="1">
    <source>
        <dbReference type="SAM" id="SignalP"/>
    </source>
</evidence>
<name>A0A251WYD3_9RHOB</name>
<dbReference type="Proteomes" id="UP000194664">
    <property type="component" value="Unassembled WGS sequence"/>
</dbReference>